<evidence type="ECO:0000313" key="12">
    <source>
        <dbReference type="Proteomes" id="UP000694300"/>
    </source>
</evidence>
<feature type="compositionally biased region" description="Low complexity" evidence="8">
    <location>
        <begin position="526"/>
        <end position="544"/>
    </location>
</feature>
<dbReference type="EC" id="2.7.11.1" evidence="1"/>
<evidence type="ECO:0000256" key="9">
    <source>
        <dbReference type="SAM" id="Phobius"/>
    </source>
</evidence>
<comment type="caution">
    <text evidence="11">The sequence shown here is derived from an EMBL/GenBank/DDBJ whole genome shotgun (WGS) entry which is preliminary data.</text>
</comment>
<organism evidence="11 12">
    <name type="scientific">Pseudonocardia oceani</name>
    <dbReference type="NCBI Taxonomy" id="2792013"/>
    <lineage>
        <taxon>Bacteria</taxon>
        <taxon>Bacillati</taxon>
        <taxon>Actinomycetota</taxon>
        <taxon>Actinomycetes</taxon>
        <taxon>Pseudonocardiales</taxon>
        <taxon>Pseudonocardiaceae</taxon>
        <taxon>Pseudonocardia</taxon>
    </lineage>
</organism>
<dbReference type="PROSITE" id="PS50011">
    <property type="entry name" value="PROTEIN_KINASE_DOM"/>
    <property type="match status" value="1"/>
</dbReference>
<dbReference type="SMART" id="SM00220">
    <property type="entry name" value="S_TKc"/>
    <property type="match status" value="1"/>
</dbReference>
<keyword evidence="2" id="KW-0723">Serine/threonine-protein kinase</keyword>
<evidence type="ECO:0000256" key="7">
    <source>
        <dbReference type="PROSITE-ProRule" id="PRU10141"/>
    </source>
</evidence>
<keyword evidence="9" id="KW-0812">Transmembrane</keyword>
<evidence type="ECO:0000256" key="2">
    <source>
        <dbReference type="ARBA" id="ARBA00022527"/>
    </source>
</evidence>
<feature type="domain" description="Protein kinase" evidence="10">
    <location>
        <begin position="12"/>
        <end position="273"/>
    </location>
</feature>
<keyword evidence="9" id="KW-0472">Membrane</keyword>
<dbReference type="PANTHER" id="PTHR43289">
    <property type="entry name" value="MITOGEN-ACTIVATED PROTEIN KINASE KINASE KINASE 20-RELATED"/>
    <property type="match status" value="1"/>
</dbReference>
<feature type="compositionally biased region" description="Low complexity" evidence="8">
    <location>
        <begin position="557"/>
        <end position="567"/>
    </location>
</feature>
<feature type="compositionally biased region" description="Low complexity" evidence="8">
    <location>
        <begin position="467"/>
        <end position="518"/>
    </location>
</feature>
<keyword evidence="6 7" id="KW-0067">ATP-binding</keyword>
<dbReference type="CDD" id="cd14014">
    <property type="entry name" value="STKc_PknB_like"/>
    <property type="match status" value="1"/>
</dbReference>
<accession>A0ABS6U4U1</accession>
<feature type="compositionally biased region" description="Low complexity" evidence="8">
    <location>
        <begin position="446"/>
        <end position="457"/>
    </location>
</feature>
<keyword evidence="3" id="KW-0808">Transferase</keyword>
<proteinExistence type="predicted"/>
<evidence type="ECO:0000256" key="4">
    <source>
        <dbReference type="ARBA" id="ARBA00022741"/>
    </source>
</evidence>
<dbReference type="InterPro" id="IPR000719">
    <property type="entry name" value="Prot_kinase_dom"/>
</dbReference>
<keyword evidence="9" id="KW-1133">Transmembrane helix</keyword>
<reference evidence="11 12" key="1">
    <citation type="submission" date="2020-11" db="EMBL/GenBank/DDBJ databases">
        <title>Pseudonocardia abyssalis sp. nov. and Pseudonocardia oceani sp. nov., description and phylogenomic analysis of two novel actinomycetes isolated from the deep Southern Ocean.</title>
        <authorList>
            <person name="Parra J."/>
        </authorList>
    </citation>
    <scope>NUCLEOTIDE SEQUENCE [LARGE SCALE GENOMIC DNA]</scope>
    <source>
        <strain evidence="12">KRD185</strain>
    </source>
</reference>
<keyword evidence="4 7" id="KW-0547">Nucleotide-binding</keyword>
<evidence type="ECO:0000256" key="3">
    <source>
        <dbReference type="ARBA" id="ARBA00022679"/>
    </source>
</evidence>
<evidence type="ECO:0000256" key="5">
    <source>
        <dbReference type="ARBA" id="ARBA00022777"/>
    </source>
</evidence>
<dbReference type="PANTHER" id="PTHR43289:SF6">
    <property type="entry name" value="SERINE_THREONINE-PROTEIN KINASE NEKL-3"/>
    <property type="match status" value="1"/>
</dbReference>
<feature type="compositionally biased region" description="Low complexity" evidence="8">
    <location>
        <begin position="383"/>
        <end position="403"/>
    </location>
</feature>
<feature type="binding site" evidence="7">
    <location>
        <position position="41"/>
    </location>
    <ligand>
        <name>ATP</name>
        <dbReference type="ChEBI" id="CHEBI:30616"/>
    </ligand>
</feature>
<dbReference type="GO" id="GO:0016301">
    <property type="term" value="F:kinase activity"/>
    <property type="evidence" value="ECO:0007669"/>
    <property type="project" value="UniProtKB-KW"/>
</dbReference>
<dbReference type="PROSITE" id="PS00107">
    <property type="entry name" value="PROTEIN_KINASE_ATP"/>
    <property type="match status" value="1"/>
</dbReference>
<sequence>MPGTDPTHIAGYRIVRTIGRGGMSTVYLAQHLHLNRQVALKVLDPELADAGTFRERFARESQIVAELEHPHIVPVYDAGEADGLLYMVMRYVENRDLRSLLPPGATLPHERVRTLVQQVAGALEVAHDAGLVHRDIKPANVLASTDRLGRDHFYLSDFGITKRTDGPPLTATGQVLGSADFIAPEQISGRPLDRRTDVYALGVLVYRCLTGHLPFERDHEVAVLLAHAREVPQPASSVRPELTPVIDAVLARVLSKDPGDRPATAQEFSDELGAALDTPAPVPAPAVPAGDAPTRATTAPPEVAPSGVAPSGVAPTDATTVSPPPTDPPEIGSSRSGEAAVPPPAPEPADRESPTASAPAVDDAAPDDGPQGDEAPLEEPADADATPADDTPADAITAGGDAASGPEPAGTVAGPVAEDTTIEDAAPLGKDPAGPHSADSPPAGQTPAAPTEVTEAPPARPSGQQQVVVTAVHPGTPGTPGPTDAGDTGRPSPRPRTTPAAAPVPAGRKPAAPAAEPATTRHDTGTEPPTTPTGQPGQTGRPRTLVIGSPGQPAPEASADAPTTRTPAPDPPTRSVGRDRRAERRWAILLGLLSLLLILATVAVALLGAR</sequence>
<feature type="transmembrane region" description="Helical" evidence="9">
    <location>
        <begin position="586"/>
        <end position="609"/>
    </location>
</feature>
<name>A0ABS6U4U1_9PSEU</name>
<dbReference type="Proteomes" id="UP000694300">
    <property type="component" value="Unassembled WGS sequence"/>
</dbReference>
<evidence type="ECO:0000259" key="10">
    <source>
        <dbReference type="PROSITE" id="PS50011"/>
    </source>
</evidence>
<evidence type="ECO:0000256" key="8">
    <source>
        <dbReference type="SAM" id="MobiDB-lite"/>
    </source>
</evidence>
<gene>
    <name evidence="11" type="ORF">I4I82_06000</name>
</gene>
<dbReference type="Pfam" id="PF00069">
    <property type="entry name" value="Pkinase"/>
    <property type="match status" value="1"/>
</dbReference>
<evidence type="ECO:0000313" key="11">
    <source>
        <dbReference type="EMBL" id="MBW0127233.1"/>
    </source>
</evidence>
<keyword evidence="5 11" id="KW-0418">Kinase</keyword>
<feature type="region of interest" description="Disordered" evidence="8">
    <location>
        <begin position="275"/>
        <end position="581"/>
    </location>
</feature>
<keyword evidence="12" id="KW-1185">Reference proteome</keyword>
<dbReference type="InterPro" id="IPR017441">
    <property type="entry name" value="Protein_kinase_ATP_BS"/>
</dbReference>
<dbReference type="RefSeq" id="WP_218595432.1">
    <property type="nucleotide sequence ID" value="NZ_JADQDF010000001.1"/>
</dbReference>
<evidence type="ECO:0000256" key="6">
    <source>
        <dbReference type="ARBA" id="ARBA00022840"/>
    </source>
</evidence>
<feature type="compositionally biased region" description="Low complexity" evidence="8">
    <location>
        <begin position="354"/>
        <end position="374"/>
    </location>
</feature>
<dbReference type="EMBL" id="JADQDF010000001">
    <property type="protein sequence ID" value="MBW0127233.1"/>
    <property type="molecule type" value="Genomic_DNA"/>
</dbReference>
<protein>
    <recommendedName>
        <fullName evidence="1">non-specific serine/threonine protein kinase</fullName>
        <ecNumber evidence="1">2.7.11.1</ecNumber>
    </recommendedName>
</protein>
<evidence type="ECO:0000256" key="1">
    <source>
        <dbReference type="ARBA" id="ARBA00012513"/>
    </source>
</evidence>